<organism evidence="1 2">
    <name type="scientific">Xanthobacter dioxanivorans</name>
    <dbReference type="NCBI Taxonomy" id="2528964"/>
    <lineage>
        <taxon>Bacteria</taxon>
        <taxon>Pseudomonadati</taxon>
        <taxon>Pseudomonadota</taxon>
        <taxon>Alphaproteobacteria</taxon>
        <taxon>Hyphomicrobiales</taxon>
        <taxon>Xanthobacteraceae</taxon>
        <taxon>Xanthobacter</taxon>
    </lineage>
</organism>
<name>A0A974PTU5_9HYPH</name>
<dbReference type="Proteomes" id="UP000596427">
    <property type="component" value="Chromosome"/>
</dbReference>
<accession>A0A974PTU5</accession>
<evidence type="ECO:0000313" key="1">
    <source>
        <dbReference type="EMBL" id="QRG09658.1"/>
    </source>
</evidence>
<dbReference type="KEGG" id="xdi:EZH22_14875"/>
<protein>
    <submittedName>
        <fullName evidence="1">DUF930 domain-containing protein</fullName>
    </submittedName>
</protein>
<dbReference type="InterPro" id="IPR009273">
    <property type="entry name" value="DUF930"/>
</dbReference>
<evidence type="ECO:0000313" key="2">
    <source>
        <dbReference type="Proteomes" id="UP000596427"/>
    </source>
</evidence>
<sequence length="101" mass="11139">MLRVDPATRVEQRCNARAMGVVGREQQGMRPDELVAYAFADTQQKDGAISAPGAAIRSAGRWYHLSYRCHTGADGMDVTDFTYVLGAEVPKQDWSEHSLVP</sequence>
<dbReference type="Pfam" id="PF06059">
    <property type="entry name" value="DUF930"/>
    <property type="match status" value="1"/>
</dbReference>
<keyword evidence="2" id="KW-1185">Reference proteome</keyword>
<proteinExistence type="predicted"/>
<reference evidence="1 2" key="1">
    <citation type="submission" date="2020-10" db="EMBL/GenBank/DDBJ databases">
        <title>Degradation of 1,4-Dioxane by Xanthobacter sp. YN2, via a Novel Group-2 Soluble Di-Iron Monooxygenase.</title>
        <authorList>
            <person name="Ma F."/>
            <person name="Wang Y."/>
            <person name="Yang J."/>
            <person name="Guo H."/>
            <person name="Su D."/>
            <person name="Yu L."/>
        </authorList>
    </citation>
    <scope>NUCLEOTIDE SEQUENCE [LARGE SCALE GENOMIC DNA]</scope>
    <source>
        <strain evidence="1 2">YN2</strain>
    </source>
</reference>
<dbReference type="EMBL" id="CP063362">
    <property type="protein sequence ID" value="QRG09658.1"/>
    <property type="molecule type" value="Genomic_DNA"/>
</dbReference>
<dbReference type="AlphaFoldDB" id="A0A974PTU5"/>
<gene>
    <name evidence="1" type="ORF">EZH22_14875</name>
</gene>